<evidence type="ECO:0000313" key="2">
    <source>
        <dbReference type="Proteomes" id="UP000015854"/>
    </source>
</evidence>
<dbReference type="EMBL" id="ATBB01000048">
    <property type="protein sequence ID" value="EQC58102.1"/>
    <property type="molecule type" value="Genomic_DNA"/>
</dbReference>
<protein>
    <submittedName>
        <fullName evidence="1">Uncharacterized protein</fullName>
    </submittedName>
</protein>
<accession>T0SGS7</accession>
<reference evidence="1 2" key="1">
    <citation type="journal article" date="2013" name="ISME J.">
        <title>Multifactorial diversity sustains microbial community stability.</title>
        <authorList>
            <person name="Erkus O."/>
            <person name="de Jager V.C."/>
            <person name="Spus M."/>
            <person name="van Alen-Boerrigter I.J."/>
            <person name="van Rijswijck I.M."/>
            <person name="Hazelwood L."/>
            <person name="Janssen P.W."/>
            <person name="van Hijum S.A."/>
            <person name="Kleerebezem M."/>
            <person name="Smid E.J."/>
        </authorList>
    </citation>
    <scope>NUCLEOTIDE SEQUENCE [LARGE SCALE GENOMIC DNA]</scope>
    <source>
        <strain evidence="1 2">TIFN6</strain>
    </source>
</reference>
<dbReference type="PATRIC" id="fig|1234876.3.peg.285"/>
<evidence type="ECO:0000313" key="1">
    <source>
        <dbReference type="EMBL" id="EQC58102.1"/>
    </source>
</evidence>
<dbReference type="Proteomes" id="UP000015854">
    <property type="component" value="Unassembled WGS sequence"/>
</dbReference>
<sequence length="49" mass="5780">MGRGKLTPQDEAMRTIVSSNIKKYLDIKRKKQLTYKRIQVYLKAQLVNI</sequence>
<organism evidence="1 2">
    <name type="scientific">Lactococcus cremoris subsp. cremoris TIFN6</name>
    <dbReference type="NCBI Taxonomy" id="1234876"/>
    <lineage>
        <taxon>Bacteria</taxon>
        <taxon>Bacillati</taxon>
        <taxon>Bacillota</taxon>
        <taxon>Bacilli</taxon>
        <taxon>Lactobacillales</taxon>
        <taxon>Streptococcaceae</taxon>
        <taxon>Lactococcus</taxon>
        <taxon>Lactococcus cremoris subsp. cremoris</taxon>
    </lineage>
</organism>
<dbReference type="AlphaFoldDB" id="T0SGS7"/>
<proteinExistence type="predicted"/>
<name>T0SGS7_LACLC</name>
<gene>
    <name evidence="1" type="ORF">LLT6_10685</name>
</gene>
<comment type="caution">
    <text evidence="1">The sequence shown here is derived from an EMBL/GenBank/DDBJ whole genome shotgun (WGS) entry which is preliminary data.</text>
</comment>